<protein>
    <submittedName>
        <fullName evidence="1">Uncharacterized protein</fullName>
    </submittedName>
</protein>
<dbReference type="AlphaFoldDB" id="A0A857FPU7"/>
<proteinExistence type="predicted"/>
<dbReference type="EMBL" id="CP041348">
    <property type="protein sequence ID" value="QHC36215.1"/>
    <property type="molecule type" value="Genomic_DNA"/>
</dbReference>
<accession>A0A857FPU7</accession>
<evidence type="ECO:0000313" key="2">
    <source>
        <dbReference type="Proteomes" id="UP000464674"/>
    </source>
</evidence>
<reference evidence="1 2" key="1">
    <citation type="journal article" date="2020" name="Carbohydr. Polym.">
        <title>Characterization and optimization of production of bacterial cellulose from strain CGMCC 17276 based on whole-genome analysis.</title>
        <authorList>
            <person name="Lu T."/>
            <person name="Gao H."/>
            <person name="Liao B."/>
            <person name="Wu J."/>
            <person name="Zhang W."/>
            <person name="Huang J."/>
            <person name="Liu M."/>
            <person name="Huang J."/>
            <person name="Chang Z."/>
            <person name="Jin M."/>
            <person name="Yi Z."/>
            <person name="Jiang D."/>
        </authorList>
    </citation>
    <scope>NUCLEOTIDE SEQUENCE [LARGE SCALE GENOMIC DNA]</scope>
    <source>
        <strain evidence="1 2">CGMCC 17276</strain>
    </source>
</reference>
<name>A0A857FPU7_KOMXY</name>
<dbReference type="RefSeq" id="WP_159262682.1">
    <property type="nucleotide sequence ID" value="NZ_CP041348.1"/>
</dbReference>
<sequence length="61" mass="6790">MPDRLIVSGQKAQMAVAKISAPCPMLALTISDRCLFYKDSLCLKLFEKSFTKKIFCPFTGS</sequence>
<gene>
    <name evidence="1" type="ORF">FMA36_12545</name>
</gene>
<organism evidence="1 2">
    <name type="scientific">Komagataeibacter xylinus</name>
    <name type="common">Gluconacetobacter xylinus</name>
    <dbReference type="NCBI Taxonomy" id="28448"/>
    <lineage>
        <taxon>Bacteria</taxon>
        <taxon>Pseudomonadati</taxon>
        <taxon>Pseudomonadota</taxon>
        <taxon>Alphaproteobacteria</taxon>
        <taxon>Acetobacterales</taxon>
        <taxon>Acetobacteraceae</taxon>
        <taxon>Komagataeibacter</taxon>
    </lineage>
</organism>
<evidence type="ECO:0000313" key="1">
    <source>
        <dbReference type="EMBL" id="QHC36215.1"/>
    </source>
</evidence>
<dbReference type="Proteomes" id="UP000464674">
    <property type="component" value="Chromosome"/>
</dbReference>